<evidence type="ECO:0000256" key="1">
    <source>
        <dbReference type="SAM" id="Phobius"/>
    </source>
</evidence>
<evidence type="ECO:0000313" key="3">
    <source>
        <dbReference type="EMBL" id="TYS01294.1"/>
    </source>
</evidence>
<dbReference type="InterPro" id="IPR025588">
    <property type="entry name" value="YcxB-like_C"/>
</dbReference>
<gene>
    <name evidence="3" type="ORF">FZC84_01145</name>
</gene>
<dbReference type="Pfam" id="PF14317">
    <property type="entry name" value="YcxB"/>
    <property type="match status" value="1"/>
</dbReference>
<proteinExistence type="predicted"/>
<dbReference type="AlphaFoldDB" id="A0A5D4MJ24"/>
<sequence>MSSEDPKLNNEALHLNGTITKKDFVNHNSYHFKNYNRKFMGIMFLVFTAIFSFYTWTIDESIGFRIFMLIIFMFIAIVLSLLLLVWAKWIIRLRAAREYKSDQLIQNEMQLTITSEEIQQKVRRSVNHLQWRDILSAHEHQDMFRLYISKNKAILIPKTFFNSPNEMERLKGLIREKVSKDKIHFFNV</sequence>
<comment type="caution">
    <text evidence="3">The sequence shown here is derived from an EMBL/GenBank/DDBJ whole genome shotgun (WGS) entry which is preliminary data.</text>
</comment>
<feature type="domain" description="YcxB-like C-terminal" evidence="2">
    <location>
        <begin position="114"/>
        <end position="173"/>
    </location>
</feature>
<keyword evidence="1" id="KW-0472">Membrane</keyword>
<accession>A0A5D4MJ24</accession>
<evidence type="ECO:0000259" key="2">
    <source>
        <dbReference type="Pfam" id="PF14317"/>
    </source>
</evidence>
<dbReference type="RefSeq" id="WP_148952657.1">
    <property type="nucleotide sequence ID" value="NZ_VTEG01000001.1"/>
</dbReference>
<feature type="transmembrane region" description="Helical" evidence="1">
    <location>
        <begin position="39"/>
        <end position="56"/>
    </location>
</feature>
<name>A0A5D4MJ24_9BACI</name>
<feature type="transmembrane region" description="Helical" evidence="1">
    <location>
        <begin position="62"/>
        <end position="87"/>
    </location>
</feature>
<organism evidence="3 4">
    <name type="scientific">Rossellomorea vietnamensis</name>
    <dbReference type="NCBI Taxonomy" id="218284"/>
    <lineage>
        <taxon>Bacteria</taxon>
        <taxon>Bacillati</taxon>
        <taxon>Bacillota</taxon>
        <taxon>Bacilli</taxon>
        <taxon>Bacillales</taxon>
        <taxon>Bacillaceae</taxon>
        <taxon>Rossellomorea</taxon>
    </lineage>
</organism>
<dbReference type="Proteomes" id="UP000325182">
    <property type="component" value="Unassembled WGS sequence"/>
</dbReference>
<keyword evidence="1" id="KW-0812">Transmembrane</keyword>
<reference evidence="3 4" key="1">
    <citation type="submission" date="2019-08" db="EMBL/GenBank/DDBJ databases">
        <title>Bacillus genomes from the desert of Cuatro Cienegas, Coahuila.</title>
        <authorList>
            <person name="Olmedo-Alvarez G."/>
        </authorList>
    </citation>
    <scope>NUCLEOTIDE SEQUENCE [LARGE SCALE GENOMIC DNA]</scope>
    <source>
        <strain evidence="3 4">CH128b_4D</strain>
    </source>
</reference>
<keyword evidence="1" id="KW-1133">Transmembrane helix</keyword>
<protein>
    <submittedName>
        <fullName evidence="3">YcxB family protein</fullName>
    </submittedName>
</protein>
<dbReference type="EMBL" id="VTEG01000001">
    <property type="protein sequence ID" value="TYS01294.1"/>
    <property type="molecule type" value="Genomic_DNA"/>
</dbReference>
<evidence type="ECO:0000313" key="4">
    <source>
        <dbReference type="Proteomes" id="UP000325182"/>
    </source>
</evidence>